<dbReference type="GeneID" id="108740369"/>
<dbReference type="GO" id="GO:0005249">
    <property type="term" value="F:voltage-gated potassium channel activity"/>
    <property type="evidence" value="ECO:0007669"/>
    <property type="project" value="TreeGrafter"/>
</dbReference>
<gene>
    <name evidence="4" type="primary">LOC108740369</name>
</gene>
<dbReference type="InParanoid" id="A0A1W4X249"/>
<dbReference type="PANTHER" id="PTHR45689:SF5">
    <property type="entry name" value="I[[H]] CHANNEL, ISOFORM E"/>
    <property type="match status" value="1"/>
</dbReference>
<keyword evidence="3" id="KW-1185">Reference proteome</keyword>
<dbReference type="InterPro" id="IPR013621">
    <property type="entry name" value="Ion_trans_N"/>
</dbReference>
<dbReference type="OrthoDB" id="421226at2759"/>
<protein>
    <submittedName>
        <fullName evidence="4">Uncharacterized protein LOC108740369 isoform X1</fullName>
    </submittedName>
</protein>
<dbReference type="RefSeq" id="XP_018330164.1">
    <property type="nucleotide sequence ID" value="XM_018474662.1"/>
</dbReference>
<sequence length="230" mass="24765">MSVRSLHRRVSGPGGYVHHFYNQDGEKTLLITKARSAEQSVIWRDGGGGGCVEGGGGGVGSGGGGADRRGTSARRAPSLRLANGRVAAAQSEEEIRSPPPRRLAKDDSIKISIENTNTCTDSLVTALDDETLLIQDFLSNDMNYKGSGKVHFGVDDVSLYGTPKEEPGPTPLGSAEVKQSFLKNQLQALFQPTDNKLAMKLFGSKKALMKERIRQKASGHWVIHPCSSFR</sequence>
<accession>A0A1W4X249</accession>
<reference evidence="4" key="1">
    <citation type="submission" date="2025-08" db="UniProtKB">
        <authorList>
            <consortium name="RefSeq"/>
        </authorList>
    </citation>
    <scope>IDENTIFICATION</scope>
    <source>
        <tissue evidence="4">Entire body</tissue>
    </source>
</reference>
<dbReference type="AlphaFoldDB" id="A0A1W4X249"/>
<dbReference type="Proteomes" id="UP000192223">
    <property type="component" value="Unplaced"/>
</dbReference>
<dbReference type="InterPro" id="IPR051413">
    <property type="entry name" value="K/Na_HCN_channel"/>
</dbReference>
<dbReference type="PANTHER" id="PTHR45689">
    <property type="entry name" value="I[[H]] CHANNEL, ISOFORM E"/>
    <property type="match status" value="1"/>
</dbReference>
<proteinExistence type="predicted"/>
<dbReference type="Pfam" id="PF08412">
    <property type="entry name" value="Ion_trans_N"/>
    <property type="match status" value="1"/>
</dbReference>
<dbReference type="GO" id="GO:0003254">
    <property type="term" value="P:regulation of membrane depolarization"/>
    <property type="evidence" value="ECO:0007669"/>
    <property type="project" value="TreeGrafter"/>
</dbReference>
<evidence type="ECO:0000256" key="1">
    <source>
        <dbReference type="SAM" id="MobiDB-lite"/>
    </source>
</evidence>
<name>A0A1W4X249_AGRPL</name>
<organism evidence="3 4">
    <name type="scientific">Agrilus planipennis</name>
    <name type="common">Emerald ash borer</name>
    <name type="synonym">Agrilus marcopoli</name>
    <dbReference type="NCBI Taxonomy" id="224129"/>
    <lineage>
        <taxon>Eukaryota</taxon>
        <taxon>Metazoa</taxon>
        <taxon>Ecdysozoa</taxon>
        <taxon>Arthropoda</taxon>
        <taxon>Hexapoda</taxon>
        <taxon>Insecta</taxon>
        <taxon>Pterygota</taxon>
        <taxon>Neoptera</taxon>
        <taxon>Endopterygota</taxon>
        <taxon>Coleoptera</taxon>
        <taxon>Polyphaga</taxon>
        <taxon>Elateriformia</taxon>
        <taxon>Buprestoidea</taxon>
        <taxon>Buprestidae</taxon>
        <taxon>Agrilinae</taxon>
        <taxon>Agrilus</taxon>
    </lineage>
</organism>
<feature type="domain" description="Ion transport N-terminal" evidence="2">
    <location>
        <begin position="186"/>
        <end position="229"/>
    </location>
</feature>
<evidence type="ECO:0000313" key="3">
    <source>
        <dbReference type="Proteomes" id="UP000192223"/>
    </source>
</evidence>
<dbReference type="GO" id="GO:0098855">
    <property type="term" value="C:HCN channel complex"/>
    <property type="evidence" value="ECO:0007669"/>
    <property type="project" value="TreeGrafter"/>
</dbReference>
<evidence type="ECO:0000259" key="2">
    <source>
        <dbReference type="Pfam" id="PF08412"/>
    </source>
</evidence>
<dbReference type="GO" id="GO:0035725">
    <property type="term" value="P:sodium ion transmembrane transport"/>
    <property type="evidence" value="ECO:0007669"/>
    <property type="project" value="TreeGrafter"/>
</dbReference>
<dbReference type="KEGG" id="apln:108740369"/>
<evidence type="ECO:0000313" key="4">
    <source>
        <dbReference type="RefSeq" id="XP_018330164.1"/>
    </source>
</evidence>
<feature type="region of interest" description="Disordered" evidence="1">
    <location>
        <begin position="83"/>
        <end position="103"/>
    </location>
</feature>
<dbReference type="STRING" id="224129.A0A1W4X249"/>